<evidence type="ECO:0000256" key="8">
    <source>
        <dbReference type="ARBA" id="ARBA00022723"/>
    </source>
</evidence>
<sequence>MELAYAKDTYRFGSEELDFRHETIIMGILNVTPDSFSDGGKYGHIDRALKHAEEMLRDGAKIIDIGGESTRPGHAPVSLEEELERTVPIVEAITREFDCIVSIDTYKAEVAEATVQAGAHIINDIWGAKREPKIAEVAAKYNVPIILMHNREVAEYEHALHEEMQKDLQESIDIALSAGVPCENIWLDPGIGFAKDTAQNIVAMQSLQAVSRMGYPVLLGTSRKSLIGHVLDLPVEERLAGTSATVCYGIEKGCHIMRVHDVKEIARAAKMMDILVGKTKFNG</sequence>
<dbReference type="PANTHER" id="PTHR20941:SF1">
    <property type="entry name" value="FOLIC ACID SYNTHESIS PROTEIN FOL1"/>
    <property type="match status" value="1"/>
</dbReference>
<comment type="function">
    <text evidence="12 13">Catalyzes the condensation of para-aminobenzoate (pABA) with 6-hydroxymethyl-7,8-dihydropterin diphosphate (DHPt-PP) to form 7,8-dihydropteroate (H2Pte), the immediate precursor of folate derivatives.</text>
</comment>
<dbReference type="EMBL" id="CP017560">
    <property type="protein sequence ID" value="AOV06289.1"/>
    <property type="molecule type" value="Genomic_DNA"/>
</dbReference>
<evidence type="ECO:0000256" key="13">
    <source>
        <dbReference type="RuleBase" id="RU361205"/>
    </source>
</evidence>
<dbReference type="Gene3D" id="3.20.20.20">
    <property type="entry name" value="Dihydropteroate synthase-like"/>
    <property type="match status" value="1"/>
</dbReference>
<dbReference type="GO" id="GO:0046872">
    <property type="term" value="F:metal ion binding"/>
    <property type="evidence" value="ECO:0007669"/>
    <property type="project" value="UniProtKB-KW"/>
</dbReference>
<comment type="catalytic activity">
    <reaction evidence="1">
        <text>(7,8-dihydropterin-6-yl)methyl diphosphate + 4-aminobenzoate = 7,8-dihydropteroate + diphosphate</text>
        <dbReference type="Rhea" id="RHEA:19949"/>
        <dbReference type="ChEBI" id="CHEBI:17836"/>
        <dbReference type="ChEBI" id="CHEBI:17839"/>
        <dbReference type="ChEBI" id="CHEBI:33019"/>
        <dbReference type="ChEBI" id="CHEBI:72950"/>
        <dbReference type="EC" id="2.5.1.15"/>
    </reaction>
</comment>
<dbReference type="PROSITE" id="PS00793">
    <property type="entry name" value="DHPS_2"/>
    <property type="match status" value="1"/>
</dbReference>
<dbReference type="Proteomes" id="UP000185746">
    <property type="component" value="Chromosome"/>
</dbReference>
<dbReference type="GO" id="GO:0046654">
    <property type="term" value="P:tetrahydrofolate biosynthetic process"/>
    <property type="evidence" value="ECO:0007669"/>
    <property type="project" value="UniProtKB-UniPathway"/>
</dbReference>
<dbReference type="GO" id="GO:0046656">
    <property type="term" value="P:folic acid biosynthetic process"/>
    <property type="evidence" value="ECO:0007669"/>
    <property type="project" value="UniProtKB-KW"/>
</dbReference>
<evidence type="ECO:0000256" key="7">
    <source>
        <dbReference type="ARBA" id="ARBA00022679"/>
    </source>
</evidence>
<evidence type="ECO:0000256" key="2">
    <source>
        <dbReference type="ARBA" id="ARBA00001946"/>
    </source>
</evidence>
<protein>
    <recommendedName>
        <fullName evidence="6 13">Dihydropteroate synthase</fullName>
        <shortName evidence="13">DHPS</shortName>
        <ecNumber evidence="5 13">2.5.1.15</ecNumber>
    </recommendedName>
    <alternativeName>
        <fullName evidence="11 13">Dihydropteroate pyrophosphorylase</fullName>
    </alternativeName>
</protein>
<dbReference type="Pfam" id="PF00809">
    <property type="entry name" value="Pterin_bind"/>
    <property type="match status" value="1"/>
</dbReference>
<dbReference type="InterPro" id="IPR011005">
    <property type="entry name" value="Dihydropteroate_synth-like_sf"/>
</dbReference>
<evidence type="ECO:0000256" key="9">
    <source>
        <dbReference type="ARBA" id="ARBA00022842"/>
    </source>
</evidence>
<dbReference type="AlphaFoldDB" id="A0A1D8JC66"/>
<dbReference type="UniPathway" id="UPA00077">
    <property type="reaction ID" value="UER00156"/>
</dbReference>
<keyword evidence="8 13" id="KW-0479">Metal-binding</keyword>
<name>A0A1D8JC66_9BACL</name>
<dbReference type="NCBIfam" id="TIGR01496">
    <property type="entry name" value="DHPS"/>
    <property type="match status" value="1"/>
</dbReference>
<dbReference type="GO" id="GO:0004156">
    <property type="term" value="F:dihydropteroate synthase activity"/>
    <property type="evidence" value="ECO:0007669"/>
    <property type="project" value="UniProtKB-EC"/>
</dbReference>
<dbReference type="KEGG" id="surl:BI350_00735"/>
<dbReference type="EC" id="2.5.1.15" evidence="5 13"/>
<evidence type="ECO:0000313" key="15">
    <source>
        <dbReference type="EMBL" id="AOV06289.1"/>
    </source>
</evidence>
<comment type="cofactor">
    <cofactor evidence="2 13">
        <name>Mg(2+)</name>
        <dbReference type="ChEBI" id="CHEBI:18420"/>
    </cofactor>
</comment>
<accession>A0A1D8JC66</accession>
<dbReference type="RefSeq" id="WP_075526384.1">
    <property type="nucleotide sequence ID" value="NZ_CP017560.1"/>
</dbReference>
<reference evidence="15 16" key="1">
    <citation type="submission" date="2016-09" db="EMBL/GenBank/DDBJ databases">
        <title>Complete genome sequence of the Lysinibacillus sphaericus LMG 22257, a specie of Bacillus with ureolytic activity that can effectively biodeposit calcium carbonate.</title>
        <authorList>
            <person name="Yan W."/>
        </authorList>
    </citation>
    <scope>NUCLEOTIDE SEQUENCE [LARGE SCALE GENOMIC DNA]</scope>
    <source>
        <strain evidence="15 16">LMG 22257</strain>
    </source>
</reference>
<keyword evidence="10 13" id="KW-0289">Folate biosynthesis</keyword>
<dbReference type="GO" id="GO:0005829">
    <property type="term" value="C:cytosol"/>
    <property type="evidence" value="ECO:0007669"/>
    <property type="project" value="TreeGrafter"/>
</dbReference>
<evidence type="ECO:0000256" key="10">
    <source>
        <dbReference type="ARBA" id="ARBA00022909"/>
    </source>
</evidence>
<dbReference type="InterPro" id="IPR006390">
    <property type="entry name" value="DHP_synth_dom"/>
</dbReference>
<dbReference type="CDD" id="cd00739">
    <property type="entry name" value="DHPS"/>
    <property type="match status" value="1"/>
</dbReference>
<dbReference type="PROSITE" id="PS50972">
    <property type="entry name" value="PTERIN_BINDING"/>
    <property type="match status" value="1"/>
</dbReference>
<evidence type="ECO:0000256" key="3">
    <source>
        <dbReference type="ARBA" id="ARBA00004763"/>
    </source>
</evidence>
<comment type="similarity">
    <text evidence="4 13">Belongs to the DHPS family.</text>
</comment>
<keyword evidence="7 13" id="KW-0808">Transferase</keyword>
<evidence type="ECO:0000256" key="4">
    <source>
        <dbReference type="ARBA" id="ARBA00009503"/>
    </source>
</evidence>
<keyword evidence="9 13" id="KW-0460">Magnesium</keyword>
<proteinExistence type="inferred from homology"/>
<evidence type="ECO:0000256" key="11">
    <source>
        <dbReference type="ARBA" id="ARBA00030193"/>
    </source>
</evidence>
<dbReference type="SUPFAM" id="SSF51717">
    <property type="entry name" value="Dihydropteroate synthetase-like"/>
    <property type="match status" value="1"/>
</dbReference>
<evidence type="ECO:0000256" key="6">
    <source>
        <dbReference type="ARBA" id="ARBA00016919"/>
    </source>
</evidence>
<keyword evidence="16" id="KW-1185">Reference proteome</keyword>
<feature type="domain" description="Pterin-binding" evidence="14">
    <location>
        <begin position="23"/>
        <end position="270"/>
    </location>
</feature>
<comment type="pathway">
    <text evidence="3 13">Cofactor biosynthesis; tetrahydrofolate biosynthesis; 7,8-dihydrofolate from 2-amino-4-hydroxy-6-hydroxymethyl-7,8-dihydropteridine diphosphate and 4-aminobenzoate: step 1/2.</text>
</comment>
<dbReference type="PANTHER" id="PTHR20941">
    <property type="entry name" value="FOLATE SYNTHESIS PROTEINS"/>
    <property type="match status" value="1"/>
</dbReference>
<dbReference type="InterPro" id="IPR045031">
    <property type="entry name" value="DHP_synth-like"/>
</dbReference>
<dbReference type="PROSITE" id="PS00792">
    <property type="entry name" value="DHPS_1"/>
    <property type="match status" value="1"/>
</dbReference>
<evidence type="ECO:0000256" key="5">
    <source>
        <dbReference type="ARBA" id="ARBA00012458"/>
    </source>
</evidence>
<dbReference type="InterPro" id="IPR000489">
    <property type="entry name" value="Pterin-binding_dom"/>
</dbReference>
<evidence type="ECO:0000256" key="1">
    <source>
        <dbReference type="ARBA" id="ARBA00000012"/>
    </source>
</evidence>
<evidence type="ECO:0000259" key="14">
    <source>
        <dbReference type="PROSITE" id="PS50972"/>
    </source>
</evidence>
<dbReference type="FunFam" id="3.20.20.20:FF:000006">
    <property type="entry name" value="Dihydropteroate synthase"/>
    <property type="match status" value="1"/>
</dbReference>
<organism evidence="15 16">
    <name type="scientific">Sporosarcina ureilytica</name>
    <dbReference type="NCBI Taxonomy" id="298596"/>
    <lineage>
        <taxon>Bacteria</taxon>
        <taxon>Bacillati</taxon>
        <taxon>Bacillota</taxon>
        <taxon>Bacilli</taxon>
        <taxon>Bacillales</taxon>
        <taxon>Caryophanaceae</taxon>
        <taxon>Sporosarcina</taxon>
    </lineage>
</organism>
<gene>
    <name evidence="15" type="ORF">BI350_00735</name>
</gene>
<evidence type="ECO:0000256" key="12">
    <source>
        <dbReference type="ARBA" id="ARBA00053449"/>
    </source>
</evidence>
<evidence type="ECO:0000313" key="16">
    <source>
        <dbReference type="Proteomes" id="UP000185746"/>
    </source>
</evidence>